<dbReference type="RefSeq" id="WP_095610351.1">
    <property type="nucleotide sequence ID" value="NZ_NMPM01000020.1"/>
</dbReference>
<dbReference type="AlphaFoldDB" id="A0A2A2I577"/>
<evidence type="ECO:0000256" key="2">
    <source>
        <dbReference type="ARBA" id="ARBA00022908"/>
    </source>
</evidence>
<dbReference type="InterPro" id="IPR002104">
    <property type="entry name" value="Integrase_catalytic"/>
</dbReference>
<dbReference type="Pfam" id="PF22022">
    <property type="entry name" value="Phage_int_M"/>
    <property type="match status" value="1"/>
</dbReference>
<dbReference type="InterPro" id="IPR013762">
    <property type="entry name" value="Integrase-like_cat_sf"/>
</dbReference>
<keyword evidence="3" id="KW-0238">DNA-binding</keyword>
<evidence type="ECO:0000256" key="3">
    <source>
        <dbReference type="ARBA" id="ARBA00023125"/>
    </source>
</evidence>
<evidence type="ECO:0000259" key="6">
    <source>
        <dbReference type="Pfam" id="PF22022"/>
    </source>
</evidence>
<protein>
    <submittedName>
        <fullName evidence="7">Uncharacterized protein</fullName>
    </submittedName>
</protein>
<dbReference type="InterPro" id="IPR053876">
    <property type="entry name" value="Phage_int_M"/>
</dbReference>
<evidence type="ECO:0000256" key="4">
    <source>
        <dbReference type="ARBA" id="ARBA00023172"/>
    </source>
</evidence>
<dbReference type="InterPro" id="IPR050808">
    <property type="entry name" value="Phage_Integrase"/>
</dbReference>
<dbReference type="InterPro" id="IPR010998">
    <property type="entry name" value="Integrase_recombinase_N"/>
</dbReference>
<dbReference type="InterPro" id="IPR011010">
    <property type="entry name" value="DNA_brk_join_enz"/>
</dbReference>
<dbReference type="GO" id="GO:0006310">
    <property type="term" value="P:DNA recombination"/>
    <property type="evidence" value="ECO:0007669"/>
    <property type="project" value="UniProtKB-KW"/>
</dbReference>
<evidence type="ECO:0000313" key="7">
    <source>
        <dbReference type="EMBL" id="PAV26548.1"/>
    </source>
</evidence>
<dbReference type="PANTHER" id="PTHR30629:SF2">
    <property type="entry name" value="PROPHAGE INTEGRASE INTS-RELATED"/>
    <property type="match status" value="1"/>
</dbReference>
<accession>A0A2A2I577</accession>
<evidence type="ECO:0000256" key="1">
    <source>
        <dbReference type="ARBA" id="ARBA00008857"/>
    </source>
</evidence>
<dbReference type="Gene3D" id="1.10.443.10">
    <property type="entry name" value="Intergrase catalytic core"/>
    <property type="match status" value="1"/>
</dbReference>
<dbReference type="GO" id="GO:0015074">
    <property type="term" value="P:DNA integration"/>
    <property type="evidence" value="ECO:0007669"/>
    <property type="project" value="UniProtKB-KW"/>
</dbReference>
<dbReference type="Gene3D" id="1.10.150.130">
    <property type="match status" value="1"/>
</dbReference>
<dbReference type="PANTHER" id="PTHR30629">
    <property type="entry name" value="PROPHAGE INTEGRASE"/>
    <property type="match status" value="1"/>
</dbReference>
<gene>
    <name evidence="7" type="ORF">CF392_04895</name>
</gene>
<feature type="domain" description="Phage integrase central" evidence="6">
    <location>
        <begin position="29"/>
        <end position="126"/>
    </location>
</feature>
<dbReference type="SUPFAM" id="SSF56349">
    <property type="entry name" value="DNA breaking-rejoining enzymes"/>
    <property type="match status" value="1"/>
</dbReference>
<sequence>MKINRNQDINVNPVLNSISVPILVETPVFATVAQQYYEMKCSAFAGRHAEKQALRLQMILEKYCLPSLADIPMAKLKTGDVLQVLKPIWEEKTAVAERVRVTISRIFEMTQALGICRDVSNPADWSNNLEFFLPRPSAAFQLTYPPAINYRELPRFFRVSRSLDSTQIRALEVMVLTAARADEVRTALWSEFDIKKRLWRIPASKIRYQRNGWDHMVPIPERVIEILESLTRSESDAVFPGLRGRKFLGENALNNAIKRVHEVDLENGGPGFLDPETGRVATASGMRRAFKAFALEETAASEHLVKLALSQLDDATVKQSPILVQAVSKRRVLMERFARYVLSLDNNSRE</sequence>
<keyword evidence="4" id="KW-0233">DNA recombination</keyword>
<dbReference type="Proteomes" id="UP000218332">
    <property type="component" value="Unassembled WGS sequence"/>
</dbReference>
<dbReference type="Pfam" id="PF00589">
    <property type="entry name" value="Phage_integrase"/>
    <property type="match status" value="1"/>
</dbReference>
<comment type="caution">
    <text evidence="7">The sequence shown here is derived from an EMBL/GenBank/DDBJ whole genome shotgun (WGS) entry which is preliminary data.</text>
</comment>
<comment type="similarity">
    <text evidence="1">Belongs to the 'phage' integrase family.</text>
</comment>
<keyword evidence="8" id="KW-1185">Reference proteome</keyword>
<dbReference type="EMBL" id="NMPM01000020">
    <property type="protein sequence ID" value="PAV26548.1"/>
    <property type="molecule type" value="Genomic_DNA"/>
</dbReference>
<evidence type="ECO:0000313" key="8">
    <source>
        <dbReference type="Proteomes" id="UP000218332"/>
    </source>
</evidence>
<reference evidence="7 8" key="1">
    <citation type="submission" date="2017-07" db="EMBL/GenBank/DDBJ databases">
        <title>Tamlnaduibacter salinus (Mi-7) genome sequencing.</title>
        <authorList>
            <person name="Verma A."/>
            <person name="Krishnamurthi S."/>
        </authorList>
    </citation>
    <scope>NUCLEOTIDE SEQUENCE [LARGE SCALE GENOMIC DNA]</scope>
    <source>
        <strain evidence="7 8">Mi-7</strain>
    </source>
</reference>
<organism evidence="7 8">
    <name type="scientific">Tamilnaduibacter salinus</name>
    <dbReference type="NCBI Taxonomy" id="1484056"/>
    <lineage>
        <taxon>Bacteria</taxon>
        <taxon>Pseudomonadati</taxon>
        <taxon>Pseudomonadota</taxon>
        <taxon>Gammaproteobacteria</taxon>
        <taxon>Pseudomonadales</taxon>
        <taxon>Marinobacteraceae</taxon>
        <taxon>Tamilnaduibacter</taxon>
    </lineage>
</organism>
<proteinExistence type="inferred from homology"/>
<evidence type="ECO:0000259" key="5">
    <source>
        <dbReference type="Pfam" id="PF00589"/>
    </source>
</evidence>
<keyword evidence="2" id="KW-0229">DNA integration</keyword>
<feature type="domain" description="Tyr recombinase" evidence="5">
    <location>
        <begin position="160"/>
        <end position="262"/>
    </location>
</feature>
<name>A0A2A2I577_9GAMM</name>
<dbReference type="GO" id="GO:0003677">
    <property type="term" value="F:DNA binding"/>
    <property type="evidence" value="ECO:0007669"/>
    <property type="project" value="UniProtKB-KW"/>
</dbReference>